<evidence type="ECO:0000256" key="4">
    <source>
        <dbReference type="ARBA" id="ARBA00022840"/>
    </source>
</evidence>
<dbReference type="PANTHER" id="PTHR42711:SF5">
    <property type="entry name" value="ABC TRANSPORTER ATP-BINDING PROTEIN NATA"/>
    <property type="match status" value="1"/>
</dbReference>
<proteinExistence type="inferred from homology"/>
<dbReference type="GO" id="GO:0005524">
    <property type="term" value="F:ATP binding"/>
    <property type="evidence" value="ECO:0007669"/>
    <property type="project" value="UniProtKB-KW"/>
</dbReference>
<dbReference type="InterPro" id="IPR050763">
    <property type="entry name" value="ABC_transporter_ATP-binding"/>
</dbReference>
<comment type="similarity">
    <text evidence="1">Belongs to the ABC transporter superfamily.</text>
</comment>
<dbReference type="InterPro" id="IPR017871">
    <property type="entry name" value="ABC_transporter-like_CS"/>
</dbReference>
<dbReference type="eggNOG" id="COG1131">
    <property type="taxonomic scope" value="Bacteria"/>
</dbReference>
<dbReference type="PROSITE" id="PS50893">
    <property type="entry name" value="ABC_TRANSPORTER_2"/>
    <property type="match status" value="1"/>
</dbReference>
<dbReference type="PANTHER" id="PTHR42711">
    <property type="entry name" value="ABC TRANSPORTER ATP-BINDING PROTEIN"/>
    <property type="match status" value="1"/>
</dbReference>
<evidence type="ECO:0000256" key="2">
    <source>
        <dbReference type="ARBA" id="ARBA00022448"/>
    </source>
</evidence>
<evidence type="ECO:0000259" key="5">
    <source>
        <dbReference type="PROSITE" id="PS50893"/>
    </source>
</evidence>
<evidence type="ECO:0000313" key="6">
    <source>
        <dbReference type="EMBL" id="BAL98757.1"/>
    </source>
</evidence>
<keyword evidence="4 6" id="KW-0067">ATP-binding</keyword>
<dbReference type="STRING" id="926550.CLDAP_07180"/>
<dbReference type="PROSITE" id="PS00211">
    <property type="entry name" value="ABC_TRANSPORTER_1"/>
    <property type="match status" value="1"/>
</dbReference>
<dbReference type="Gene3D" id="3.40.50.300">
    <property type="entry name" value="P-loop containing nucleotide triphosphate hydrolases"/>
    <property type="match status" value="1"/>
</dbReference>
<dbReference type="Proteomes" id="UP000007880">
    <property type="component" value="Chromosome"/>
</dbReference>
<keyword evidence="7" id="KW-1185">Reference proteome</keyword>
<dbReference type="SUPFAM" id="SSF52540">
    <property type="entry name" value="P-loop containing nucleoside triphosphate hydrolases"/>
    <property type="match status" value="1"/>
</dbReference>
<dbReference type="HOGENOM" id="CLU_000604_1_2_0"/>
<reference evidence="6" key="1">
    <citation type="submission" date="2012-02" db="EMBL/GenBank/DDBJ databases">
        <title>Complete genome sequence of Caldilinea aerophila DSM 14535 (= NBRC 102666).</title>
        <authorList>
            <person name="Oguchi A."/>
            <person name="Hosoyama A."/>
            <person name="Sekine M."/>
            <person name="Fukai R."/>
            <person name="Kato Y."/>
            <person name="Nakamura S."/>
            <person name="Hanada S."/>
            <person name="Yamazaki S."/>
            <person name="Fujita N."/>
        </authorList>
    </citation>
    <scope>NUCLEOTIDE SEQUENCE [LARGE SCALE GENOMIC DNA]</scope>
    <source>
        <strain evidence="6">DSM 14535</strain>
    </source>
</reference>
<dbReference type="EMBL" id="AP012337">
    <property type="protein sequence ID" value="BAL98757.1"/>
    <property type="molecule type" value="Genomic_DNA"/>
</dbReference>
<dbReference type="PATRIC" id="fig|926550.5.peg.759"/>
<dbReference type="GO" id="GO:0016887">
    <property type="term" value="F:ATP hydrolysis activity"/>
    <property type="evidence" value="ECO:0007669"/>
    <property type="project" value="InterPro"/>
</dbReference>
<evidence type="ECO:0000256" key="3">
    <source>
        <dbReference type="ARBA" id="ARBA00022741"/>
    </source>
</evidence>
<sequence length="283" mass="31306">MIEFINLTKRYGKFTAVDQLTLQVPEQRAVALWGANGAGKTTVIKCLLGLLHFEGCIRVDGLDVRRQGRAVRQRIGYVPQELAFYKEMTTLEMATFYARIKGAPAERIEPVLEEVGLSEHLTKPVGALSGGMKQRLALGLALLSDPPLLVMDEPTSNLDTAARSQLLQLLAQVKAAGKTILFTSHRVEEVQMLADQVAVMERGRLQFLCDSANLASRLGLRAQVKFIVPGHEVERALEVLRGEGLEARRNGVGVIVDVLHGEKARPIHTLRRAHIEVIDFEME</sequence>
<protein>
    <submittedName>
        <fullName evidence="6">Putative ABC transporter ATP-binding protein</fullName>
    </submittedName>
</protein>
<dbReference type="InterPro" id="IPR003593">
    <property type="entry name" value="AAA+_ATPase"/>
</dbReference>
<dbReference type="RefSeq" id="WP_014431998.1">
    <property type="nucleotide sequence ID" value="NC_017079.1"/>
</dbReference>
<gene>
    <name evidence="6" type="ordered locus">CLDAP_07180</name>
</gene>
<keyword evidence="3" id="KW-0547">Nucleotide-binding</keyword>
<dbReference type="InterPro" id="IPR027417">
    <property type="entry name" value="P-loop_NTPase"/>
</dbReference>
<evidence type="ECO:0000256" key="1">
    <source>
        <dbReference type="ARBA" id="ARBA00005417"/>
    </source>
</evidence>
<name>I0I0H0_CALAS</name>
<dbReference type="Pfam" id="PF00005">
    <property type="entry name" value="ABC_tran"/>
    <property type="match status" value="1"/>
</dbReference>
<feature type="domain" description="ABC transporter" evidence="5">
    <location>
        <begin position="2"/>
        <end position="227"/>
    </location>
</feature>
<organism evidence="6 7">
    <name type="scientific">Caldilinea aerophila (strain DSM 14535 / JCM 11387 / NBRC 104270 / STL-6-O1)</name>
    <dbReference type="NCBI Taxonomy" id="926550"/>
    <lineage>
        <taxon>Bacteria</taxon>
        <taxon>Bacillati</taxon>
        <taxon>Chloroflexota</taxon>
        <taxon>Caldilineae</taxon>
        <taxon>Caldilineales</taxon>
        <taxon>Caldilineaceae</taxon>
        <taxon>Caldilinea</taxon>
    </lineage>
</organism>
<keyword evidence="2" id="KW-0813">Transport</keyword>
<dbReference type="CDD" id="cd03230">
    <property type="entry name" value="ABC_DR_subfamily_A"/>
    <property type="match status" value="1"/>
</dbReference>
<dbReference type="KEGG" id="cap:CLDAP_07180"/>
<dbReference type="AlphaFoldDB" id="I0I0H0"/>
<accession>I0I0H0</accession>
<dbReference type="InterPro" id="IPR003439">
    <property type="entry name" value="ABC_transporter-like_ATP-bd"/>
</dbReference>
<evidence type="ECO:0000313" key="7">
    <source>
        <dbReference type="Proteomes" id="UP000007880"/>
    </source>
</evidence>
<dbReference type="SMART" id="SM00382">
    <property type="entry name" value="AAA"/>
    <property type="match status" value="1"/>
</dbReference>